<reference evidence="2 3" key="1">
    <citation type="journal article" date="2022" name="Nat. Ecol. Evol.">
        <title>A masculinizing supergene underlies an exaggerated male reproductive morph in a spider.</title>
        <authorList>
            <person name="Hendrickx F."/>
            <person name="De Corte Z."/>
            <person name="Sonet G."/>
            <person name="Van Belleghem S.M."/>
            <person name="Kostlbacher S."/>
            <person name="Vangestel C."/>
        </authorList>
    </citation>
    <scope>NUCLEOTIDE SEQUENCE [LARGE SCALE GENOMIC DNA]</scope>
    <source>
        <strain evidence="2">W744_W776</strain>
    </source>
</reference>
<feature type="compositionally biased region" description="Polar residues" evidence="1">
    <location>
        <begin position="23"/>
        <end position="37"/>
    </location>
</feature>
<gene>
    <name evidence="2" type="ORF">JTE90_029582</name>
</gene>
<accession>A0AAV6VD88</accession>
<evidence type="ECO:0000313" key="2">
    <source>
        <dbReference type="EMBL" id="KAG8193850.1"/>
    </source>
</evidence>
<organism evidence="2 3">
    <name type="scientific">Oedothorax gibbosus</name>
    <dbReference type="NCBI Taxonomy" id="931172"/>
    <lineage>
        <taxon>Eukaryota</taxon>
        <taxon>Metazoa</taxon>
        <taxon>Ecdysozoa</taxon>
        <taxon>Arthropoda</taxon>
        <taxon>Chelicerata</taxon>
        <taxon>Arachnida</taxon>
        <taxon>Araneae</taxon>
        <taxon>Araneomorphae</taxon>
        <taxon>Entelegynae</taxon>
        <taxon>Araneoidea</taxon>
        <taxon>Linyphiidae</taxon>
        <taxon>Erigoninae</taxon>
        <taxon>Oedothorax</taxon>
    </lineage>
</organism>
<evidence type="ECO:0000256" key="1">
    <source>
        <dbReference type="SAM" id="MobiDB-lite"/>
    </source>
</evidence>
<feature type="compositionally biased region" description="Basic residues" evidence="1">
    <location>
        <begin position="99"/>
        <end position="112"/>
    </location>
</feature>
<name>A0AAV6VD88_9ARAC</name>
<protein>
    <submittedName>
        <fullName evidence="2">Uncharacterized protein</fullName>
    </submittedName>
</protein>
<proteinExistence type="predicted"/>
<feature type="compositionally biased region" description="Low complexity" evidence="1">
    <location>
        <begin position="68"/>
        <end position="84"/>
    </location>
</feature>
<sequence length="112" mass="12148">MQSHPYFSWTRWSTETVHPIVTKPSNVSSPNHITTKPLSPKPYLHLPNPLGGPFGAIPSPPNREDQADPSSPASVLSPASAEAPQKQSPTKGGMLRRSGIPRKRPRLRPGLS</sequence>
<evidence type="ECO:0000313" key="3">
    <source>
        <dbReference type="Proteomes" id="UP000827092"/>
    </source>
</evidence>
<feature type="region of interest" description="Disordered" evidence="1">
    <location>
        <begin position="22"/>
        <end position="112"/>
    </location>
</feature>
<dbReference type="EMBL" id="JAFNEN010000114">
    <property type="protein sequence ID" value="KAG8193850.1"/>
    <property type="molecule type" value="Genomic_DNA"/>
</dbReference>
<comment type="caution">
    <text evidence="2">The sequence shown here is derived from an EMBL/GenBank/DDBJ whole genome shotgun (WGS) entry which is preliminary data.</text>
</comment>
<dbReference type="AlphaFoldDB" id="A0AAV6VD88"/>
<keyword evidence="3" id="KW-1185">Reference proteome</keyword>
<dbReference type="Proteomes" id="UP000827092">
    <property type="component" value="Unassembled WGS sequence"/>
</dbReference>